<name>A0A2S0VNT4_9ALTE</name>
<dbReference type="PRINTS" id="PR00032">
    <property type="entry name" value="HTHARAC"/>
</dbReference>
<dbReference type="PANTHER" id="PTHR30146:SF24">
    <property type="entry name" value="XYLOSE OPERON REGULATORY PROTEIN"/>
    <property type="match status" value="1"/>
</dbReference>
<proteinExistence type="predicted"/>
<organism evidence="5 6">
    <name type="scientific">Saccharobesus litoralis</name>
    <dbReference type="NCBI Taxonomy" id="2172099"/>
    <lineage>
        <taxon>Bacteria</taxon>
        <taxon>Pseudomonadati</taxon>
        <taxon>Pseudomonadota</taxon>
        <taxon>Gammaproteobacteria</taxon>
        <taxon>Alteromonadales</taxon>
        <taxon>Alteromonadaceae</taxon>
        <taxon>Saccharobesus</taxon>
    </lineage>
</organism>
<dbReference type="InterPro" id="IPR009057">
    <property type="entry name" value="Homeodomain-like_sf"/>
</dbReference>
<dbReference type="EMBL" id="CP026604">
    <property type="protein sequence ID" value="AWB65853.1"/>
    <property type="molecule type" value="Genomic_DNA"/>
</dbReference>
<dbReference type="InterPro" id="IPR018060">
    <property type="entry name" value="HTH_AraC"/>
</dbReference>
<evidence type="ECO:0000256" key="1">
    <source>
        <dbReference type="ARBA" id="ARBA00023015"/>
    </source>
</evidence>
<dbReference type="OrthoDB" id="5622169at2"/>
<dbReference type="InterPro" id="IPR018062">
    <property type="entry name" value="HTH_AraC-typ_CS"/>
</dbReference>
<dbReference type="RefSeq" id="WP_108601927.1">
    <property type="nucleotide sequence ID" value="NZ_CP026604.1"/>
</dbReference>
<feature type="domain" description="HTH araC/xylS-type" evidence="4">
    <location>
        <begin position="272"/>
        <end position="371"/>
    </location>
</feature>
<sequence length="375" mass="42305">MRELKILLALSRYDYRTHRGVANFAAQHNWHLNCEMAINGNIPHGWKGDGIVSLLTDNNAVVDFVTHAGVPFVDLSILREDVIAPRVVADNHAIGTLAGEHFLSKSYKHFAYFSATDDKVATARKNAFFSCINDQALSISDWTMRNTQGSWADKTNRLVQHLKQAHYPTAIMATRDLDASMVLEACINHNIQVPEQIAIIGVDNNKLITNSIQVPLSSVNHNVERLGYEGAKLLQQILQGETPPRKNKLIMPQGVTTRRSTDCLAVNDSIVKQALGLMQQHFVNKHYSVERAAEACGVTRRTLDSKFKQELGHSVHTELQNMRMRAAKETLIHGHHSIFKIAEQCGFNTAQYFNHTFKQTYGKTPLNFRKQYQKH</sequence>
<accession>A0A2S0VNT4</accession>
<dbReference type="SUPFAM" id="SSF53822">
    <property type="entry name" value="Periplasmic binding protein-like I"/>
    <property type="match status" value="1"/>
</dbReference>
<dbReference type="GO" id="GO:0000976">
    <property type="term" value="F:transcription cis-regulatory region binding"/>
    <property type="evidence" value="ECO:0007669"/>
    <property type="project" value="TreeGrafter"/>
</dbReference>
<keyword evidence="1" id="KW-0805">Transcription regulation</keyword>
<dbReference type="Gene3D" id="3.40.50.2300">
    <property type="match status" value="2"/>
</dbReference>
<protein>
    <recommendedName>
        <fullName evidence="4">HTH araC/xylS-type domain-containing protein</fullName>
    </recommendedName>
</protein>
<dbReference type="Pfam" id="PF13377">
    <property type="entry name" value="Peripla_BP_3"/>
    <property type="match status" value="1"/>
</dbReference>
<dbReference type="InterPro" id="IPR028082">
    <property type="entry name" value="Peripla_BP_I"/>
</dbReference>
<keyword evidence="6" id="KW-1185">Reference proteome</keyword>
<dbReference type="InterPro" id="IPR046335">
    <property type="entry name" value="LacI/GalR-like_sensor"/>
</dbReference>
<dbReference type="SUPFAM" id="SSF46689">
    <property type="entry name" value="Homeodomain-like"/>
    <property type="match status" value="1"/>
</dbReference>
<evidence type="ECO:0000256" key="3">
    <source>
        <dbReference type="ARBA" id="ARBA00023163"/>
    </source>
</evidence>
<dbReference type="PROSITE" id="PS01124">
    <property type="entry name" value="HTH_ARAC_FAMILY_2"/>
    <property type="match status" value="1"/>
</dbReference>
<dbReference type="InterPro" id="IPR020449">
    <property type="entry name" value="Tscrpt_reg_AraC-type_HTH"/>
</dbReference>
<dbReference type="Pfam" id="PF12833">
    <property type="entry name" value="HTH_18"/>
    <property type="match status" value="1"/>
</dbReference>
<dbReference type="GO" id="GO:0003700">
    <property type="term" value="F:DNA-binding transcription factor activity"/>
    <property type="evidence" value="ECO:0007669"/>
    <property type="project" value="InterPro"/>
</dbReference>
<gene>
    <name evidence="5" type="ORF">C2869_05095</name>
</gene>
<dbReference type="PROSITE" id="PS00041">
    <property type="entry name" value="HTH_ARAC_FAMILY_1"/>
    <property type="match status" value="1"/>
</dbReference>
<keyword evidence="2" id="KW-0238">DNA-binding</keyword>
<reference evidence="5 6" key="1">
    <citation type="submission" date="2018-01" db="EMBL/GenBank/DDBJ databases">
        <title>Genome sequence of a Cantenovulum-like bacteria.</title>
        <authorList>
            <person name="Tan W.R."/>
            <person name="Lau N.-S."/>
            <person name="Go F."/>
            <person name="Amirul A.-A.A."/>
        </authorList>
    </citation>
    <scope>NUCLEOTIDE SEQUENCE [LARGE SCALE GENOMIC DNA]</scope>
    <source>
        <strain evidence="5 6">CCB-QB4</strain>
    </source>
</reference>
<evidence type="ECO:0000313" key="5">
    <source>
        <dbReference type="EMBL" id="AWB65853.1"/>
    </source>
</evidence>
<dbReference type="Proteomes" id="UP000244441">
    <property type="component" value="Chromosome"/>
</dbReference>
<dbReference type="AlphaFoldDB" id="A0A2S0VNT4"/>
<dbReference type="SMART" id="SM00342">
    <property type="entry name" value="HTH_ARAC"/>
    <property type="match status" value="1"/>
</dbReference>
<evidence type="ECO:0000259" key="4">
    <source>
        <dbReference type="PROSITE" id="PS01124"/>
    </source>
</evidence>
<evidence type="ECO:0000256" key="2">
    <source>
        <dbReference type="ARBA" id="ARBA00023125"/>
    </source>
</evidence>
<dbReference type="Gene3D" id="1.10.10.60">
    <property type="entry name" value="Homeodomain-like"/>
    <property type="match status" value="1"/>
</dbReference>
<dbReference type="PANTHER" id="PTHR30146">
    <property type="entry name" value="LACI-RELATED TRANSCRIPTIONAL REPRESSOR"/>
    <property type="match status" value="1"/>
</dbReference>
<dbReference type="KEGG" id="cate:C2869_05095"/>
<evidence type="ECO:0000313" key="6">
    <source>
        <dbReference type="Proteomes" id="UP000244441"/>
    </source>
</evidence>
<keyword evidence="3" id="KW-0804">Transcription</keyword>